<organism evidence="1 2">
    <name type="scientific">Blepharisma stoltei</name>
    <dbReference type="NCBI Taxonomy" id="1481888"/>
    <lineage>
        <taxon>Eukaryota</taxon>
        <taxon>Sar</taxon>
        <taxon>Alveolata</taxon>
        <taxon>Ciliophora</taxon>
        <taxon>Postciliodesmatophora</taxon>
        <taxon>Heterotrichea</taxon>
        <taxon>Heterotrichida</taxon>
        <taxon>Blepharismidae</taxon>
        <taxon>Blepharisma</taxon>
    </lineage>
</organism>
<evidence type="ECO:0000313" key="2">
    <source>
        <dbReference type="Proteomes" id="UP001162131"/>
    </source>
</evidence>
<proteinExistence type="predicted"/>
<protein>
    <recommendedName>
        <fullName evidence="3">Maturase K</fullName>
    </recommendedName>
</protein>
<dbReference type="AlphaFoldDB" id="A0AAU9K5Q8"/>
<dbReference type="EMBL" id="CAJZBQ010000060">
    <property type="protein sequence ID" value="CAG9335123.1"/>
    <property type="molecule type" value="Genomic_DNA"/>
</dbReference>
<reference evidence="1" key="1">
    <citation type="submission" date="2021-09" db="EMBL/GenBank/DDBJ databases">
        <authorList>
            <consortium name="AG Swart"/>
            <person name="Singh M."/>
            <person name="Singh A."/>
            <person name="Seah K."/>
            <person name="Emmerich C."/>
        </authorList>
    </citation>
    <scope>NUCLEOTIDE SEQUENCE</scope>
    <source>
        <strain evidence="1">ATCC30299</strain>
    </source>
</reference>
<keyword evidence="2" id="KW-1185">Reference proteome</keyword>
<gene>
    <name evidence="1" type="ORF">BSTOLATCC_MIC62723</name>
</gene>
<dbReference type="Proteomes" id="UP001162131">
    <property type="component" value="Unassembled WGS sequence"/>
</dbReference>
<evidence type="ECO:0000313" key="1">
    <source>
        <dbReference type="EMBL" id="CAG9335123.1"/>
    </source>
</evidence>
<evidence type="ECO:0008006" key="3">
    <source>
        <dbReference type="Google" id="ProtNLM"/>
    </source>
</evidence>
<sequence>MREKYFLMWAFFMKNILIYNWYNQLHMFLNVQDMWEISPHVKKKSYVKSYINAGNTCGISSDMWGNFPHVLHIKKYMQQIIIIIVKSLANSV</sequence>
<accession>A0AAU9K5Q8</accession>
<comment type="caution">
    <text evidence="1">The sequence shown here is derived from an EMBL/GenBank/DDBJ whole genome shotgun (WGS) entry which is preliminary data.</text>
</comment>
<name>A0AAU9K5Q8_9CILI</name>